<dbReference type="RefSeq" id="WP_205048198.1">
    <property type="nucleotide sequence ID" value="NZ_CAJVAX010000023.1"/>
</dbReference>
<protein>
    <submittedName>
        <fullName evidence="1">Uncharacterized protein</fullName>
    </submittedName>
</protein>
<dbReference type="AlphaFoldDB" id="A0A9W4H7Z0"/>
<keyword evidence="2" id="KW-1185">Reference proteome</keyword>
<evidence type="ECO:0000313" key="2">
    <source>
        <dbReference type="Proteomes" id="UP001153328"/>
    </source>
</evidence>
<organism evidence="1 2">
    <name type="scientific">Actinacidiphila bryophytorum</name>
    <dbReference type="NCBI Taxonomy" id="1436133"/>
    <lineage>
        <taxon>Bacteria</taxon>
        <taxon>Bacillati</taxon>
        <taxon>Actinomycetota</taxon>
        <taxon>Actinomycetes</taxon>
        <taxon>Kitasatosporales</taxon>
        <taxon>Streptomycetaceae</taxon>
        <taxon>Actinacidiphila</taxon>
    </lineage>
</organism>
<dbReference type="Proteomes" id="UP001153328">
    <property type="component" value="Unassembled WGS sequence"/>
</dbReference>
<gene>
    <name evidence="1" type="ORF">SBRY_90304</name>
</gene>
<dbReference type="EMBL" id="CAJVAX010000023">
    <property type="protein sequence ID" value="CAG7658558.1"/>
    <property type="molecule type" value="Genomic_DNA"/>
</dbReference>
<name>A0A9W4H7Z0_9ACTN</name>
<comment type="caution">
    <text evidence="1">The sequence shown here is derived from an EMBL/GenBank/DDBJ whole genome shotgun (WGS) entry which is preliminary data.</text>
</comment>
<sequence length="122" mass="13533">MAVERYRPCYPAQPTPTGKAALPFVAETLQKELDALSAQEPKAEAFATDDAFRHAFAAWDARYEELYDAQEVGVVFLSEQGCGYSSLLVMTGLHKGTVWEDLRPADSGIAPTGLDFGQWYRR</sequence>
<proteinExistence type="predicted"/>
<evidence type="ECO:0000313" key="1">
    <source>
        <dbReference type="EMBL" id="CAG7658558.1"/>
    </source>
</evidence>
<reference evidence="1" key="1">
    <citation type="submission" date="2021-06" db="EMBL/GenBank/DDBJ databases">
        <authorList>
            <person name="Arsene-Ploetze F."/>
        </authorList>
    </citation>
    <scope>NUCLEOTIDE SEQUENCE</scope>
    <source>
        <strain evidence="1">SBRY1</strain>
    </source>
</reference>
<accession>A0A9W4H7Z0</accession>